<dbReference type="AlphaFoldDB" id="A0A0U1L1P7"/>
<organism evidence="1 2">
    <name type="scientific">Sporomusa ovata</name>
    <dbReference type="NCBI Taxonomy" id="2378"/>
    <lineage>
        <taxon>Bacteria</taxon>
        <taxon>Bacillati</taxon>
        <taxon>Bacillota</taxon>
        <taxon>Negativicutes</taxon>
        <taxon>Selenomonadales</taxon>
        <taxon>Sporomusaceae</taxon>
        <taxon>Sporomusa</taxon>
    </lineage>
</organism>
<proteinExistence type="predicted"/>
<dbReference type="EMBL" id="CTRP01000012">
    <property type="protein sequence ID" value="CQR73249.1"/>
    <property type="molecule type" value="Genomic_DNA"/>
</dbReference>
<dbReference type="Proteomes" id="UP000049855">
    <property type="component" value="Unassembled WGS sequence"/>
</dbReference>
<protein>
    <submittedName>
        <fullName evidence="1">Uncharacterized protein</fullName>
    </submittedName>
</protein>
<gene>
    <name evidence="1" type="ORF">SpAn4DRAFT_2481</name>
</gene>
<sequence>MLSPHAVLFEYTDAERPIIAALLRECPGIRLIGLEAERNSLIVFSGSEHAVTNVEELIQVIVDKQVSK</sequence>
<keyword evidence="2" id="KW-1185">Reference proteome</keyword>
<evidence type="ECO:0000313" key="1">
    <source>
        <dbReference type="EMBL" id="CQR73249.1"/>
    </source>
</evidence>
<accession>A0A0U1L1P7</accession>
<name>A0A0U1L1P7_9FIRM</name>
<reference evidence="2" key="1">
    <citation type="submission" date="2015-03" db="EMBL/GenBank/DDBJ databases">
        <authorList>
            <person name="Nijsse Bart"/>
        </authorList>
    </citation>
    <scope>NUCLEOTIDE SEQUENCE [LARGE SCALE GENOMIC DNA]</scope>
</reference>
<evidence type="ECO:0000313" key="2">
    <source>
        <dbReference type="Proteomes" id="UP000049855"/>
    </source>
</evidence>